<keyword evidence="1" id="KW-1133">Transmembrane helix</keyword>
<dbReference type="Proteomes" id="UP000183107">
    <property type="component" value="Unassembled WGS sequence"/>
</dbReference>
<feature type="transmembrane region" description="Helical" evidence="1">
    <location>
        <begin position="6"/>
        <end position="27"/>
    </location>
</feature>
<dbReference type="EMBL" id="FOVJ01000006">
    <property type="protein sequence ID" value="SFO04126.1"/>
    <property type="molecule type" value="Genomic_DNA"/>
</dbReference>
<dbReference type="AlphaFoldDB" id="A0A1I5DY69"/>
<organism evidence="2 3">
    <name type="scientific">Nitrosospira briensis</name>
    <dbReference type="NCBI Taxonomy" id="35799"/>
    <lineage>
        <taxon>Bacteria</taxon>
        <taxon>Pseudomonadati</taxon>
        <taxon>Pseudomonadota</taxon>
        <taxon>Betaproteobacteria</taxon>
        <taxon>Nitrosomonadales</taxon>
        <taxon>Nitrosomonadaceae</taxon>
        <taxon>Nitrosospira</taxon>
    </lineage>
</organism>
<evidence type="ECO:0000313" key="2">
    <source>
        <dbReference type="EMBL" id="SFO04126.1"/>
    </source>
</evidence>
<reference evidence="3" key="1">
    <citation type="submission" date="2016-10" db="EMBL/GenBank/DDBJ databases">
        <authorList>
            <person name="Varghese N."/>
        </authorList>
    </citation>
    <scope>NUCLEOTIDE SEQUENCE [LARGE SCALE GENOMIC DNA]</scope>
    <source>
        <strain evidence="3">Nsp8</strain>
    </source>
</reference>
<evidence type="ECO:0000256" key="1">
    <source>
        <dbReference type="SAM" id="Phobius"/>
    </source>
</evidence>
<keyword evidence="1" id="KW-0812">Transmembrane</keyword>
<accession>A0A1I5DY69</accession>
<keyword evidence="1" id="KW-0472">Membrane</keyword>
<evidence type="ECO:0000313" key="3">
    <source>
        <dbReference type="Proteomes" id="UP000183107"/>
    </source>
</evidence>
<sequence>MEIMEWLQMFLFVVPVATVLFGIRQIWDEEPNQSS</sequence>
<gene>
    <name evidence="2" type="ORF">SAMN05216386_2458</name>
</gene>
<protein>
    <submittedName>
        <fullName evidence="2">Uncharacterized protein</fullName>
    </submittedName>
</protein>
<proteinExistence type="predicted"/>
<keyword evidence="3" id="KW-1185">Reference proteome</keyword>
<name>A0A1I5DY69_9PROT</name>